<gene>
    <name evidence="1" type="ORF">PV05_11069</name>
</gene>
<proteinExistence type="predicted"/>
<dbReference type="GeneID" id="25332977"/>
<evidence type="ECO:0000313" key="2">
    <source>
        <dbReference type="Proteomes" id="UP000054342"/>
    </source>
</evidence>
<reference evidence="1 2" key="1">
    <citation type="submission" date="2015-01" db="EMBL/GenBank/DDBJ databases">
        <title>The Genome Sequence of Exophiala xenobiotica CBS118157.</title>
        <authorList>
            <consortium name="The Broad Institute Genomics Platform"/>
            <person name="Cuomo C."/>
            <person name="de Hoog S."/>
            <person name="Gorbushina A."/>
            <person name="Stielow B."/>
            <person name="Teixiera M."/>
            <person name="Abouelleil A."/>
            <person name="Chapman S.B."/>
            <person name="Priest M."/>
            <person name="Young S.K."/>
            <person name="Wortman J."/>
            <person name="Nusbaum C."/>
            <person name="Birren B."/>
        </authorList>
    </citation>
    <scope>NUCLEOTIDE SEQUENCE [LARGE SCALE GENOMIC DNA]</scope>
    <source>
        <strain evidence="1 2">CBS 118157</strain>
    </source>
</reference>
<dbReference type="STRING" id="348802.A0A0D2E1R6"/>
<dbReference type="RefSeq" id="XP_013309973.1">
    <property type="nucleotide sequence ID" value="XM_013454519.1"/>
</dbReference>
<dbReference type="Proteomes" id="UP000054342">
    <property type="component" value="Unassembled WGS sequence"/>
</dbReference>
<dbReference type="AlphaFoldDB" id="A0A0D2E1R6"/>
<dbReference type="HOGENOM" id="CLU_1489051_0_0_1"/>
<accession>A0A0D2E1R6</accession>
<sequence length="205" mass="23771">MTRIPATLADANDGDRMMWAWKLKGKSWSAIQDEYLKLTGKNYGHSTLSVRFHMMKRTFASNGALELPDEYYQKYPDDLWLKDVSNLRQQYVRDCEVMMKADKEIEKQRFEAAARIYKAEGETHTPAAIKKRWADMRDLGRDVHPEERYRPEDKELPNQGGLALDFAETEWGAPKTTERMITEEDLAKAKAMVQRATLVSYPDSD</sequence>
<name>A0A0D2E1R6_9EURO</name>
<evidence type="ECO:0000313" key="1">
    <source>
        <dbReference type="EMBL" id="KIW49388.1"/>
    </source>
</evidence>
<protein>
    <submittedName>
        <fullName evidence="1">Uncharacterized protein</fullName>
    </submittedName>
</protein>
<keyword evidence="2" id="KW-1185">Reference proteome</keyword>
<dbReference type="OrthoDB" id="4119398at2759"/>
<organism evidence="1 2">
    <name type="scientific">Exophiala xenobiotica</name>
    <dbReference type="NCBI Taxonomy" id="348802"/>
    <lineage>
        <taxon>Eukaryota</taxon>
        <taxon>Fungi</taxon>
        <taxon>Dikarya</taxon>
        <taxon>Ascomycota</taxon>
        <taxon>Pezizomycotina</taxon>
        <taxon>Eurotiomycetes</taxon>
        <taxon>Chaetothyriomycetidae</taxon>
        <taxon>Chaetothyriales</taxon>
        <taxon>Herpotrichiellaceae</taxon>
        <taxon>Exophiala</taxon>
    </lineage>
</organism>
<dbReference type="EMBL" id="KN847323">
    <property type="protein sequence ID" value="KIW49388.1"/>
    <property type="molecule type" value="Genomic_DNA"/>
</dbReference>